<accession>A0A023B3D6</accession>
<dbReference type="PANTHER" id="PTHR14089">
    <property type="entry name" value="PRE-MRNA-SPLICING FACTOR RBM22"/>
    <property type="match status" value="1"/>
</dbReference>
<dbReference type="PROSITE" id="PS50103">
    <property type="entry name" value="ZF_C3H1"/>
    <property type="match status" value="1"/>
</dbReference>
<feature type="compositionally biased region" description="Basic and acidic residues" evidence="6">
    <location>
        <begin position="226"/>
        <end position="257"/>
    </location>
</feature>
<dbReference type="OrthoDB" id="10259600at2759"/>
<gene>
    <name evidence="8" type="ORF">GNI_115670</name>
</gene>
<dbReference type="Pfam" id="PF00642">
    <property type="entry name" value="zf-CCCH"/>
    <property type="match status" value="1"/>
</dbReference>
<dbReference type="InterPro" id="IPR036855">
    <property type="entry name" value="Znf_CCCH_sf"/>
</dbReference>
<dbReference type="GeneID" id="22914111"/>
<dbReference type="Gene3D" id="4.10.1000.10">
    <property type="entry name" value="Zinc finger, CCCH-type"/>
    <property type="match status" value="1"/>
</dbReference>
<dbReference type="GO" id="GO:0000974">
    <property type="term" value="C:Prp19 complex"/>
    <property type="evidence" value="ECO:0007669"/>
    <property type="project" value="TreeGrafter"/>
</dbReference>
<dbReference type="AlphaFoldDB" id="A0A023B3D6"/>
<dbReference type="GO" id="GO:0008270">
    <property type="term" value="F:zinc ion binding"/>
    <property type="evidence" value="ECO:0007669"/>
    <property type="project" value="UniProtKB-KW"/>
</dbReference>
<evidence type="ECO:0000256" key="2">
    <source>
        <dbReference type="ARBA" id="ARBA00022771"/>
    </source>
</evidence>
<dbReference type="InterPro" id="IPR048995">
    <property type="entry name" value="STL11/RBM22-like_N"/>
</dbReference>
<feature type="zinc finger region" description="C3H1-type" evidence="5">
    <location>
        <begin position="167"/>
        <end position="194"/>
    </location>
</feature>
<name>A0A023B3D6_GRENI</name>
<dbReference type="InterPro" id="IPR039171">
    <property type="entry name" value="Cwc2/Slt11"/>
</dbReference>
<dbReference type="SUPFAM" id="SSF90229">
    <property type="entry name" value="CCCH zinc finger"/>
    <property type="match status" value="1"/>
</dbReference>
<dbReference type="GO" id="GO:0036002">
    <property type="term" value="F:pre-mRNA binding"/>
    <property type="evidence" value="ECO:0007669"/>
    <property type="project" value="TreeGrafter"/>
</dbReference>
<reference evidence="8" key="1">
    <citation type="submission" date="2013-12" db="EMBL/GenBank/DDBJ databases">
        <authorList>
            <person name="Omoto C.K."/>
            <person name="Sibley D."/>
            <person name="Venepally P."/>
            <person name="Hadjithomas M."/>
            <person name="Karamycheva S."/>
            <person name="Brunk B."/>
            <person name="Roos D."/>
            <person name="Caler E."/>
            <person name="Lorenzi H."/>
        </authorList>
    </citation>
    <scope>NUCLEOTIDE SEQUENCE</scope>
</reference>
<dbReference type="Proteomes" id="UP000019763">
    <property type="component" value="Unassembled WGS sequence"/>
</dbReference>
<dbReference type="PANTHER" id="PTHR14089:SF6">
    <property type="entry name" value="PRE-MRNA-SPLICING FACTOR RBM22"/>
    <property type="match status" value="1"/>
</dbReference>
<dbReference type="Pfam" id="PF21369">
    <property type="entry name" value="STL11_N"/>
    <property type="match status" value="1"/>
</dbReference>
<dbReference type="VEuPathDB" id="CryptoDB:GNI_115670"/>
<feature type="region of interest" description="Disordered" evidence="6">
    <location>
        <begin position="225"/>
        <end position="314"/>
    </location>
</feature>
<keyword evidence="3 5" id="KW-0862">Zinc</keyword>
<protein>
    <submittedName>
        <fullName evidence="8">Zinc finger protein</fullName>
    </submittedName>
</protein>
<keyword evidence="1 5" id="KW-0479">Metal-binding</keyword>
<dbReference type="eggNOG" id="KOG0153">
    <property type="taxonomic scope" value="Eukaryota"/>
</dbReference>
<keyword evidence="9" id="KW-1185">Reference proteome</keyword>
<keyword evidence="4" id="KW-0694">RNA-binding</keyword>
<dbReference type="RefSeq" id="XP_011131690.1">
    <property type="nucleotide sequence ID" value="XM_011133388.1"/>
</dbReference>
<dbReference type="InterPro" id="IPR000571">
    <property type="entry name" value="Znf_CCCH"/>
</dbReference>
<evidence type="ECO:0000313" key="9">
    <source>
        <dbReference type="Proteomes" id="UP000019763"/>
    </source>
</evidence>
<comment type="caution">
    <text evidence="8">The sequence shown here is derived from an EMBL/GenBank/DDBJ whole genome shotgun (WGS) entry which is preliminary data.</text>
</comment>
<evidence type="ECO:0000256" key="1">
    <source>
        <dbReference type="ARBA" id="ARBA00022723"/>
    </source>
</evidence>
<evidence type="ECO:0000256" key="3">
    <source>
        <dbReference type="ARBA" id="ARBA00022833"/>
    </source>
</evidence>
<sequence>MERRGNEEGDFPIACETCLGDSSTLRIIKGEADKECKVCQRPCTSFRWQPGPRARYKSSVICQMCARMQNICQVCLFDLQYGLPVQVRDQILSESRREQNPVRALAHMSAVNRDFATQRIEAEAAGLGGAAAGDTAVPAIENAGFDRDAAENAVLRQVARMAPYYKRNEARVCTFWLKGACNRGDRCPFKHEQDSRSRNAGSVLRIRERYFGVNDEFAQNMLASIESRKQDRETGAGDRTGDRDQQRRSAARQDLRHAISRSRPGLSATQRIERPASGPPTNNIIIPPPPTPDERPPPMPPSSTRPSSKQPGRG</sequence>
<keyword evidence="2 5" id="KW-0863">Zinc-finger</keyword>
<proteinExistence type="predicted"/>
<organism evidence="8 9">
    <name type="scientific">Gregarina niphandrodes</name>
    <name type="common">Septate eugregarine</name>
    <dbReference type="NCBI Taxonomy" id="110365"/>
    <lineage>
        <taxon>Eukaryota</taxon>
        <taxon>Sar</taxon>
        <taxon>Alveolata</taxon>
        <taxon>Apicomplexa</taxon>
        <taxon>Conoidasida</taxon>
        <taxon>Gregarinasina</taxon>
        <taxon>Eugregarinorida</taxon>
        <taxon>Gregarinidae</taxon>
        <taxon>Gregarina</taxon>
    </lineage>
</organism>
<feature type="domain" description="C3H1-type" evidence="7">
    <location>
        <begin position="167"/>
        <end position="194"/>
    </location>
</feature>
<feature type="compositionally biased region" description="Pro residues" evidence="6">
    <location>
        <begin position="286"/>
        <end position="303"/>
    </location>
</feature>
<evidence type="ECO:0000256" key="4">
    <source>
        <dbReference type="ARBA" id="ARBA00022884"/>
    </source>
</evidence>
<dbReference type="EMBL" id="AFNH02000860">
    <property type="protein sequence ID" value="EZG55239.1"/>
    <property type="molecule type" value="Genomic_DNA"/>
</dbReference>
<evidence type="ECO:0000313" key="8">
    <source>
        <dbReference type="EMBL" id="EZG55239.1"/>
    </source>
</evidence>
<dbReference type="GO" id="GO:0071006">
    <property type="term" value="C:U2-type catalytic step 1 spliceosome"/>
    <property type="evidence" value="ECO:0007669"/>
    <property type="project" value="TreeGrafter"/>
</dbReference>
<dbReference type="GO" id="GO:0017070">
    <property type="term" value="F:U6 snRNA binding"/>
    <property type="evidence" value="ECO:0007669"/>
    <property type="project" value="TreeGrafter"/>
</dbReference>
<dbReference type="SMART" id="SM00356">
    <property type="entry name" value="ZnF_C3H1"/>
    <property type="match status" value="1"/>
</dbReference>
<evidence type="ECO:0000256" key="6">
    <source>
        <dbReference type="SAM" id="MobiDB-lite"/>
    </source>
</evidence>
<dbReference type="GO" id="GO:0071007">
    <property type="term" value="C:U2-type catalytic step 2 spliceosome"/>
    <property type="evidence" value="ECO:0007669"/>
    <property type="project" value="TreeGrafter"/>
</dbReference>
<evidence type="ECO:0000256" key="5">
    <source>
        <dbReference type="PROSITE-ProRule" id="PRU00723"/>
    </source>
</evidence>
<evidence type="ECO:0000259" key="7">
    <source>
        <dbReference type="PROSITE" id="PS50103"/>
    </source>
</evidence>